<feature type="region of interest" description="Disordered" evidence="1">
    <location>
        <begin position="32"/>
        <end position="52"/>
    </location>
</feature>
<keyword evidence="2" id="KW-0732">Signal</keyword>
<feature type="compositionally biased region" description="Gly residues" evidence="1">
    <location>
        <begin position="32"/>
        <end position="44"/>
    </location>
</feature>
<dbReference type="RefSeq" id="WP_145263377.1">
    <property type="nucleotide sequence ID" value="NZ_CP036316.1"/>
</dbReference>
<evidence type="ECO:0000256" key="1">
    <source>
        <dbReference type="SAM" id="MobiDB-lite"/>
    </source>
</evidence>
<dbReference type="InterPro" id="IPR011487">
    <property type="entry name" value="DUF1598"/>
</dbReference>
<dbReference type="KEGG" id="chya:V22_26590"/>
<dbReference type="OrthoDB" id="233246at2"/>
<gene>
    <name evidence="3" type="ORF">V22_26590</name>
</gene>
<feature type="signal peptide" evidence="2">
    <location>
        <begin position="1"/>
        <end position="30"/>
    </location>
</feature>
<evidence type="ECO:0000256" key="2">
    <source>
        <dbReference type="SAM" id="SignalP"/>
    </source>
</evidence>
<evidence type="ECO:0008006" key="5">
    <source>
        <dbReference type="Google" id="ProtNLM"/>
    </source>
</evidence>
<name>A0A517TAL4_9PLAN</name>
<evidence type="ECO:0000313" key="4">
    <source>
        <dbReference type="Proteomes" id="UP000319976"/>
    </source>
</evidence>
<dbReference type="Pfam" id="PF07643">
    <property type="entry name" value="DUF1598"/>
    <property type="match status" value="1"/>
</dbReference>
<proteinExistence type="predicted"/>
<organism evidence="3 4">
    <name type="scientific">Calycomorphotria hydatis</name>
    <dbReference type="NCBI Taxonomy" id="2528027"/>
    <lineage>
        <taxon>Bacteria</taxon>
        <taxon>Pseudomonadati</taxon>
        <taxon>Planctomycetota</taxon>
        <taxon>Planctomycetia</taxon>
        <taxon>Planctomycetales</taxon>
        <taxon>Planctomycetaceae</taxon>
        <taxon>Calycomorphotria</taxon>
    </lineage>
</organism>
<dbReference type="AlphaFoldDB" id="A0A517TAL4"/>
<feature type="chain" id="PRO_5022074444" description="DUF1598 domain-containing protein" evidence="2">
    <location>
        <begin position="31"/>
        <end position="467"/>
    </location>
</feature>
<dbReference type="Proteomes" id="UP000319976">
    <property type="component" value="Chromosome"/>
</dbReference>
<sequence length="467" mass="51716" precursor="true">MSRKLRRPYFNFAFLLSFVFLLSPLGPALGQDNGGGDNGNGGNGDTQDSGITIDTDGFVRTVTNSKVIPRLDQRRAIAYLNSELPGSLHDQSEKRYISLRRLEEACERQLAEGKSLPLEMKFFAGLTQIDEIFFFPEENDIVICGPAEPFAPDTSGRITSLMSGRSPLRLEDFVIALNGVKQSRKIGCSIDPFPEKLVALQRWLNANSRPTSRSAAMRKYDTMAKVLGPQKVTVNGIPDDTRFASVLIEADYLMKQISIGLTPSGVRQVTSHLAMIRPGGNAMQRWWFVPDYESLTSNAEGNAFALDGSRLKLLSEQQLANAQGKRFSSDAKIEATARFSEQFTEHMDKLVQVHRSFAELQNLIDLIVLASLIQSPETNTNLAWQPGLLGDLDRYPVVHGNSPKLIASTANAKSVGNTSVLGLVAGGVEIYPRQLLQQFRTGENDAELNRLRLAAQPGEENWWWDQK</sequence>
<dbReference type="EMBL" id="CP036316">
    <property type="protein sequence ID" value="QDT65406.1"/>
    <property type="molecule type" value="Genomic_DNA"/>
</dbReference>
<keyword evidence="4" id="KW-1185">Reference proteome</keyword>
<reference evidence="3 4" key="1">
    <citation type="submission" date="2019-02" db="EMBL/GenBank/DDBJ databases">
        <title>Deep-cultivation of Planctomycetes and their phenomic and genomic characterization uncovers novel biology.</title>
        <authorList>
            <person name="Wiegand S."/>
            <person name="Jogler M."/>
            <person name="Boedeker C."/>
            <person name="Pinto D."/>
            <person name="Vollmers J."/>
            <person name="Rivas-Marin E."/>
            <person name="Kohn T."/>
            <person name="Peeters S.H."/>
            <person name="Heuer A."/>
            <person name="Rast P."/>
            <person name="Oberbeckmann S."/>
            <person name="Bunk B."/>
            <person name="Jeske O."/>
            <person name="Meyerdierks A."/>
            <person name="Storesund J.E."/>
            <person name="Kallscheuer N."/>
            <person name="Luecker S."/>
            <person name="Lage O.M."/>
            <person name="Pohl T."/>
            <person name="Merkel B.J."/>
            <person name="Hornburger P."/>
            <person name="Mueller R.-W."/>
            <person name="Bruemmer F."/>
            <person name="Labrenz M."/>
            <person name="Spormann A.M."/>
            <person name="Op den Camp H."/>
            <person name="Overmann J."/>
            <person name="Amann R."/>
            <person name="Jetten M.S.M."/>
            <person name="Mascher T."/>
            <person name="Medema M.H."/>
            <person name="Devos D.P."/>
            <person name="Kaster A.-K."/>
            <person name="Ovreas L."/>
            <person name="Rohde M."/>
            <person name="Galperin M.Y."/>
            <person name="Jogler C."/>
        </authorList>
    </citation>
    <scope>NUCLEOTIDE SEQUENCE [LARGE SCALE GENOMIC DNA]</scope>
    <source>
        <strain evidence="3 4">V22</strain>
    </source>
</reference>
<evidence type="ECO:0000313" key="3">
    <source>
        <dbReference type="EMBL" id="QDT65406.1"/>
    </source>
</evidence>
<protein>
    <recommendedName>
        <fullName evidence="5">DUF1598 domain-containing protein</fullName>
    </recommendedName>
</protein>
<accession>A0A517TAL4</accession>